<accession>A0A5S4F297</accession>
<dbReference type="OrthoDB" id="3512313at2"/>
<sequence length="132" mass="14042">MKHCGLAVAAWCLYEGLQTPDILGGRLPARARRCWVAAQLGVSERTLDRARAELLADDGGPFLVRQVRGRNRSALHLALGRPQETAGRTPRYPPGASPASTPEPAAPTIRCARRHGACMPCCATGSTLKGTT</sequence>
<keyword evidence="3" id="KW-1185">Reference proteome</keyword>
<evidence type="ECO:0000313" key="3">
    <source>
        <dbReference type="Proteomes" id="UP000309128"/>
    </source>
</evidence>
<reference evidence="2 3" key="1">
    <citation type="submission" date="2019-05" db="EMBL/GenBank/DDBJ databases">
        <title>Draft genome sequence of Nonomuraea turkmeniaca DSM 43926.</title>
        <authorList>
            <person name="Saricaoglu S."/>
            <person name="Isik K."/>
        </authorList>
    </citation>
    <scope>NUCLEOTIDE SEQUENCE [LARGE SCALE GENOMIC DNA]</scope>
    <source>
        <strain evidence="2 3">DSM 43926</strain>
    </source>
</reference>
<name>A0A5S4F297_9ACTN</name>
<organism evidence="2 3">
    <name type="scientific">Nonomuraea turkmeniaca</name>
    <dbReference type="NCBI Taxonomy" id="103838"/>
    <lineage>
        <taxon>Bacteria</taxon>
        <taxon>Bacillati</taxon>
        <taxon>Actinomycetota</taxon>
        <taxon>Actinomycetes</taxon>
        <taxon>Streptosporangiales</taxon>
        <taxon>Streptosporangiaceae</taxon>
        <taxon>Nonomuraea</taxon>
    </lineage>
</organism>
<evidence type="ECO:0000256" key="1">
    <source>
        <dbReference type="SAM" id="MobiDB-lite"/>
    </source>
</evidence>
<dbReference type="AlphaFoldDB" id="A0A5S4F297"/>
<proteinExistence type="predicted"/>
<comment type="caution">
    <text evidence="2">The sequence shown here is derived from an EMBL/GenBank/DDBJ whole genome shotgun (WGS) entry which is preliminary data.</text>
</comment>
<evidence type="ECO:0000313" key="2">
    <source>
        <dbReference type="EMBL" id="TMR10235.1"/>
    </source>
</evidence>
<gene>
    <name evidence="2" type="ORF">ETD86_40385</name>
</gene>
<dbReference type="RefSeq" id="WP_138671904.1">
    <property type="nucleotide sequence ID" value="NZ_VCKY01000199.1"/>
</dbReference>
<feature type="region of interest" description="Disordered" evidence="1">
    <location>
        <begin position="76"/>
        <end position="105"/>
    </location>
</feature>
<dbReference type="EMBL" id="VCKY01000199">
    <property type="protein sequence ID" value="TMR10235.1"/>
    <property type="molecule type" value="Genomic_DNA"/>
</dbReference>
<protein>
    <submittedName>
        <fullName evidence="2">Uncharacterized protein</fullName>
    </submittedName>
</protein>
<dbReference type="Proteomes" id="UP000309128">
    <property type="component" value="Unassembled WGS sequence"/>
</dbReference>